<dbReference type="Proteomes" id="UP000184471">
    <property type="component" value="Unassembled WGS sequence"/>
</dbReference>
<dbReference type="RefSeq" id="WP_073421689.1">
    <property type="nucleotide sequence ID" value="NZ_FQVX01000003.1"/>
</dbReference>
<evidence type="ECO:0000313" key="5">
    <source>
        <dbReference type="Proteomes" id="UP000184471"/>
    </source>
</evidence>
<accession>A0A1M5NSM3</accession>
<name>A0A1M5NSM3_9ACTN</name>
<keyword evidence="2" id="KW-1133">Transmembrane helix</keyword>
<dbReference type="OrthoDB" id="26872at2"/>
<organism evidence="4 5">
    <name type="scientific">Geodermatophilus nigrescens</name>
    <dbReference type="NCBI Taxonomy" id="1070870"/>
    <lineage>
        <taxon>Bacteria</taxon>
        <taxon>Bacillati</taxon>
        <taxon>Actinomycetota</taxon>
        <taxon>Actinomycetes</taxon>
        <taxon>Geodermatophilales</taxon>
        <taxon>Geodermatophilaceae</taxon>
        <taxon>Geodermatophilus</taxon>
    </lineage>
</organism>
<sequence length="234" mass="24220">MTATATRPEQDAPAPAPGPRGRGLRAALLAVIAVALVALGGGLAVGLGIGASGTPTADSVDAGFSRDMAVHHRQGVEMANLALDRSADPEVRQLAFDISSTQTNQAGQMEGWLALWGLPRSGGDHMAWMGDGHAGHDMSGMSSDTDGALMPGMATETELAELRTLTGTEFDVQFLRLMTRHHQGGFDMAQYAAENASEAAVRTLARSIAETQTAEVTTMVGMLTARGGTPLPAP</sequence>
<keyword evidence="5" id="KW-1185">Reference proteome</keyword>
<dbReference type="Gene3D" id="1.20.1260.10">
    <property type="match status" value="1"/>
</dbReference>
<proteinExistence type="predicted"/>
<feature type="transmembrane region" description="Helical" evidence="2">
    <location>
        <begin position="26"/>
        <end position="49"/>
    </location>
</feature>
<dbReference type="EMBL" id="FQVX01000003">
    <property type="protein sequence ID" value="SHG92477.1"/>
    <property type="molecule type" value="Genomic_DNA"/>
</dbReference>
<evidence type="ECO:0000256" key="1">
    <source>
        <dbReference type="SAM" id="MobiDB-lite"/>
    </source>
</evidence>
<dbReference type="STRING" id="1070870.SAMN05444351_3672"/>
<dbReference type="PANTHER" id="PTHR36933:SF1">
    <property type="entry name" value="SLL0788 PROTEIN"/>
    <property type="match status" value="1"/>
</dbReference>
<dbReference type="InterPro" id="IPR005183">
    <property type="entry name" value="DUF305_CopM-like"/>
</dbReference>
<feature type="region of interest" description="Disordered" evidence="1">
    <location>
        <begin position="1"/>
        <end position="20"/>
    </location>
</feature>
<evidence type="ECO:0000259" key="3">
    <source>
        <dbReference type="Pfam" id="PF03713"/>
    </source>
</evidence>
<protein>
    <submittedName>
        <fullName evidence="4">Uncharacterized conserved protein, DUF305 family</fullName>
    </submittedName>
</protein>
<dbReference type="PANTHER" id="PTHR36933">
    <property type="entry name" value="SLL0788 PROTEIN"/>
    <property type="match status" value="1"/>
</dbReference>
<evidence type="ECO:0000313" key="4">
    <source>
        <dbReference type="EMBL" id="SHG92477.1"/>
    </source>
</evidence>
<evidence type="ECO:0000256" key="2">
    <source>
        <dbReference type="SAM" id="Phobius"/>
    </source>
</evidence>
<keyword evidence="2" id="KW-0812">Transmembrane</keyword>
<keyword evidence="2" id="KW-0472">Membrane</keyword>
<feature type="domain" description="DUF305" evidence="3">
    <location>
        <begin position="61"/>
        <end position="223"/>
    </location>
</feature>
<gene>
    <name evidence="4" type="ORF">SAMN05444351_3672</name>
</gene>
<dbReference type="Pfam" id="PF03713">
    <property type="entry name" value="DUF305"/>
    <property type="match status" value="1"/>
</dbReference>
<dbReference type="InterPro" id="IPR012347">
    <property type="entry name" value="Ferritin-like"/>
</dbReference>
<reference evidence="4 5" key="1">
    <citation type="submission" date="2016-11" db="EMBL/GenBank/DDBJ databases">
        <authorList>
            <person name="Jaros S."/>
            <person name="Januszkiewicz K."/>
            <person name="Wedrychowicz H."/>
        </authorList>
    </citation>
    <scope>NUCLEOTIDE SEQUENCE [LARGE SCALE GENOMIC DNA]</scope>
    <source>
        <strain evidence="4 5">DSM 45408</strain>
    </source>
</reference>
<dbReference type="AlphaFoldDB" id="A0A1M5NSM3"/>